<dbReference type="Proteomes" id="UP000279909">
    <property type="component" value="Unassembled WGS sequence"/>
</dbReference>
<evidence type="ECO:0008006" key="3">
    <source>
        <dbReference type="Google" id="ProtNLM"/>
    </source>
</evidence>
<organism evidence="1 2">
    <name type="scientific">Lysinibacillus halotolerans</name>
    <dbReference type="NCBI Taxonomy" id="1368476"/>
    <lineage>
        <taxon>Bacteria</taxon>
        <taxon>Bacillati</taxon>
        <taxon>Bacillota</taxon>
        <taxon>Bacilli</taxon>
        <taxon>Bacillales</taxon>
        <taxon>Bacillaceae</taxon>
        <taxon>Lysinibacillus</taxon>
    </lineage>
</organism>
<proteinExistence type="predicted"/>
<dbReference type="RefSeq" id="WP_122973448.1">
    <property type="nucleotide sequence ID" value="NZ_RHLQ01000061.1"/>
</dbReference>
<gene>
    <name evidence="1" type="ORF">EC501_16520</name>
</gene>
<accession>A0A3M8H538</accession>
<evidence type="ECO:0000313" key="1">
    <source>
        <dbReference type="EMBL" id="RNC97190.1"/>
    </source>
</evidence>
<keyword evidence="2" id="KW-1185">Reference proteome</keyword>
<comment type="caution">
    <text evidence="1">The sequence shown here is derived from an EMBL/GenBank/DDBJ whole genome shotgun (WGS) entry which is preliminary data.</text>
</comment>
<protein>
    <recommendedName>
        <fullName evidence="3">Group-specific protein</fullName>
    </recommendedName>
</protein>
<dbReference type="AlphaFoldDB" id="A0A3M8H538"/>
<dbReference type="EMBL" id="RHLQ01000061">
    <property type="protein sequence ID" value="RNC97190.1"/>
    <property type="molecule type" value="Genomic_DNA"/>
</dbReference>
<name>A0A3M8H538_9BACI</name>
<dbReference type="OrthoDB" id="2603162at2"/>
<sequence length="192" mass="22932">MDNSFVISLDESHSLNFLIYLQNIYLNQHRSGEHLKYPYLSTTVPFKEDFESRFKELWEEVLQKISDEKVHDLNFFHKERNRFYERFFVINDSSLKLFDEIYTAFQVWWSSNVGHFAIERSVDEMVHPVYLELANFLKVSKRTPKTNLHISLLYDDCLLVKNEVSSYFAVLSLNDMYYKQDQLASKLKGCLD</sequence>
<evidence type="ECO:0000313" key="2">
    <source>
        <dbReference type="Proteomes" id="UP000279909"/>
    </source>
</evidence>
<reference evidence="1 2" key="1">
    <citation type="journal article" date="2014" name="Int. J. Syst. Evol. Microbiol.">
        <title>Lysinibacillus halotolerans sp. nov., isolated from saline-alkaline soil.</title>
        <authorList>
            <person name="Kong D."/>
            <person name="Wang Y."/>
            <person name="Zhao B."/>
            <person name="Li Y."/>
            <person name="Song J."/>
            <person name="Zhai Y."/>
            <person name="Zhang C."/>
            <person name="Wang H."/>
            <person name="Chen X."/>
            <person name="Zhao B."/>
            <person name="Ruan Z."/>
        </authorList>
    </citation>
    <scope>NUCLEOTIDE SEQUENCE [LARGE SCALE GENOMIC DNA]</scope>
    <source>
        <strain evidence="1 2">MCCC 1A12703</strain>
    </source>
</reference>